<dbReference type="InterPro" id="IPR008148">
    <property type="entry name" value="DNA_photolyase_2"/>
</dbReference>
<dbReference type="PANTHER" id="PTHR10211">
    <property type="entry name" value="DEOXYRIBODIPYRIMIDINE PHOTOLYASE"/>
    <property type="match status" value="1"/>
</dbReference>
<dbReference type="InterPro" id="IPR036155">
    <property type="entry name" value="Crypto/Photolyase_N_sf"/>
</dbReference>
<keyword evidence="9" id="KW-0234">DNA repair</keyword>
<dbReference type="InterPro" id="IPR006050">
    <property type="entry name" value="DNA_photolyase_N"/>
</dbReference>
<feature type="domain" description="Photolyase/cryptochrome alpha/beta" evidence="15">
    <location>
        <begin position="89"/>
        <end position="221"/>
    </location>
</feature>
<dbReference type="FunFam" id="1.25.40.80:FF:000004">
    <property type="entry name" value="Deoxyribodipyrimidine photolyase"/>
    <property type="match status" value="1"/>
</dbReference>
<dbReference type="SUPFAM" id="SSF48173">
    <property type="entry name" value="Cryptochrome/photolyase FAD-binding domain"/>
    <property type="match status" value="1"/>
</dbReference>
<dbReference type="Pfam" id="PF00875">
    <property type="entry name" value="DNA_photolyase"/>
    <property type="match status" value="1"/>
</dbReference>
<dbReference type="Gene3D" id="1.25.40.80">
    <property type="match status" value="1"/>
</dbReference>
<dbReference type="InterPro" id="IPR036134">
    <property type="entry name" value="Crypto/Photolyase_FAD-like_sf"/>
</dbReference>
<keyword evidence="6" id="KW-0227">DNA damage</keyword>
<gene>
    <name evidence="17" type="primary">LOC114242831</name>
</gene>
<dbReference type="GeneID" id="114242831"/>
<dbReference type="CTD" id="35735"/>
<evidence type="ECO:0000256" key="4">
    <source>
        <dbReference type="ARBA" id="ARBA00014046"/>
    </source>
</evidence>
<dbReference type="PANTHER" id="PTHR10211:SF0">
    <property type="entry name" value="DEOXYRIBODIPYRIMIDINE PHOTO-LYASE"/>
    <property type="match status" value="1"/>
</dbReference>
<evidence type="ECO:0000313" key="17">
    <source>
        <dbReference type="RefSeq" id="XP_028029913.1"/>
    </source>
</evidence>
<evidence type="ECO:0000256" key="11">
    <source>
        <dbReference type="ARBA" id="ARBA00031671"/>
    </source>
</evidence>
<dbReference type="FunFam" id="1.10.579.10:FF:000002">
    <property type="entry name" value="Deoxyribodipyrimidine photolyase"/>
    <property type="match status" value="1"/>
</dbReference>
<dbReference type="AlphaFoldDB" id="A0A6J2JKU9"/>
<organism evidence="16 17">
    <name type="scientific">Bombyx mandarina</name>
    <name type="common">Wild silk moth</name>
    <name type="synonym">Wild silkworm</name>
    <dbReference type="NCBI Taxonomy" id="7092"/>
    <lineage>
        <taxon>Eukaryota</taxon>
        <taxon>Metazoa</taxon>
        <taxon>Ecdysozoa</taxon>
        <taxon>Arthropoda</taxon>
        <taxon>Hexapoda</taxon>
        <taxon>Insecta</taxon>
        <taxon>Pterygota</taxon>
        <taxon>Neoptera</taxon>
        <taxon>Endopterygota</taxon>
        <taxon>Lepidoptera</taxon>
        <taxon>Glossata</taxon>
        <taxon>Ditrysia</taxon>
        <taxon>Bombycoidea</taxon>
        <taxon>Bombycidae</taxon>
        <taxon>Bombycinae</taxon>
        <taxon>Bombyx</taxon>
    </lineage>
</organism>
<dbReference type="SUPFAM" id="SSF52425">
    <property type="entry name" value="Cryptochrome/photolyase, N-terminal domain"/>
    <property type="match status" value="1"/>
</dbReference>
<accession>A0A6J2JKU9</accession>
<evidence type="ECO:0000256" key="8">
    <source>
        <dbReference type="ARBA" id="ARBA00023125"/>
    </source>
</evidence>
<reference evidence="17" key="1">
    <citation type="submission" date="2025-08" db="UniProtKB">
        <authorList>
            <consortium name="RefSeq"/>
        </authorList>
    </citation>
    <scope>IDENTIFICATION</scope>
    <source>
        <tissue evidence="17">Silk gland</tissue>
    </source>
</reference>
<protein>
    <recommendedName>
        <fullName evidence="4">Deoxyribodipyrimidine photo-lyase</fullName>
        <ecNumber evidence="3">4.1.99.3</ecNumber>
    </recommendedName>
    <alternativeName>
        <fullName evidence="11">DNA photolyase</fullName>
    </alternativeName>
    <alternativeName>
        <fullName evidence="14">Photoreactivating enzyme</fullName>
    </alternativeName>
</protein>
<comment type="function">
    <text evidence="13">Involved in repair of UV radiation-induced DNA damage. Catalyzes the light-dependent monomerization (300-600 nm) of cyclobutyl pyrimidine dimers (in cis-syn configuration), which are formed between adjacent bases on the same DNA strand upon exposure to ultraviolet radiation.</text>
</comment>
<dbReference type="GO" id="GO:0000719">
    <property type="term" value="P:photoreactive repair"/>
    <property type="evidence" value="ECO:0007669"/>
    <property type="project" value="TreeGrafter"/>
</dbReference>
<proteinExistence type="inferred from homology"/>
<evidence type="ECO:0000313" key="16">
    <source>
        <dbReference type="Proteomes" id="UP000504629"/>
    </source>
</evidence>
<evidence type="ECO:0000256" key="7">
    <source>
        <dbReference type="ARBA" id="ARBA00022827"/>
    </source>
</evidence>
<evidence type="ECO:0000256" key="12">
    <source>
        <dbReference type="ARBA" id="ARBA00033999"/>
    </source>
</evidence>
<dbReference type="NCBIfam" id="TIGR00591">
    <property type="entry name" value="phr2"/>
    <property type="match status" value="1"/>
</dbReference>
<evidence type="ECO:0000256" key="2">
    <source>
        <dbReference type="ARBA" id="ARBA00006409"/>
    </source>
</evidence>
<dbReference type="GO" id="GO:0003904">
    <property type="term" value="F:deoxyribodipyrimidine photo-lyase activity"/>
    <property type="evidence" value="ECO:0007669"/>
    <property type="project" value="UniProtKB-EC"/>
</dbReference>
<keyword evidence="7" id="KW-0274">FAD</keyword>
<dbReference type="GO" id="GO:0003677">
    <property type="term" value="F:DNA binding"/>
    <property type="evidence" value="ECO:0007669"/>
    <property type="project" value="UniProtKB-KW"/>
</dbReference>
<evidence type="ECO:0000256" key="5">
    <source>
        <dbReference type="ARBA" id="ARBA00022630"/>
    </source>
</evidence>
<evidence type="ECO:0000259" key="15">
    <source>
        <dbReference type="PROSITE" id="PS51645"/>
    </source>
</evidence>
<evidence type="ECO:0000256" key="6">
    <source>
        <dbReference type="ARBA" id="ARBA00022763"/>
    </source>
</evidence>
<name>A0A6J2JKU9_BOMMA</name>
<dbReference type="FunFam" id="3.40.50.620:FF:000110">
    <property type="entry name" value="Deoxyribodipyrimidine photolyase"/>
    <property type="match status" value="1"/>
</dbReference>
<dbReference type="PROSITE" id="PS01083">
    <property type="entry name" value="DNA_PHOTOLYASES_2_1"/>
    <property type="match status" value="1"/>
</dbReference>
<evidence type="ECO:0000256" key="1">
    <source>
        <dbReference type="ARBA" id="ARBA00001974"/>
    </source>
</evidence>
<dbReference type="InterPro" id="IPR052219">
    <property type="entry name" value="Photolyase_Class-2"/>
</dbReference>
<dbReference type="InterPro" id="IPR032673">
    <property type="entry name" value="DNA_photolyase_2_CS"/>
</dbReference>
<dbReference type="PROSITE" id="PS01084">
    <property type="entry name" value="DNA_PHOTOLYASES_2_2"/>
    <property type="match status" value="1"/>
</dbReference>
<comment type="similarity">
    <text evidence="2">Belongs to the DNA photolyase class-2 family.</text>
</comment>
<evidence type="ECO:0000256" key="9">
    <source>
        <dbReference type="ARBA" id="ARBA00023204"/>
    </source>
</evidence>
<dbReference type="InterPro" id="IPR014729">
    <property type="entry name" value="Rossmann-like_a/b/a_fold"/>
</dbReference>
<dbReference type="KEGG" id="bman:114242831"/>
<sequence>MLQIPLVNQFNTVLKRYSVFKMASASKKRKTSIPMALGKSNESTSTIEEFLKKLQKKREETAESILNFDFNKKRIRIISQEQIIPDDCDGVVYWMSRDSRVQDNWAFLFAQKLALKNEVPLHVCFCLISKYLDASLRQFHFLVRGLEKVAAECKKLNIQFHLLEGSGAEVLPQWVVDHNIGVVVCDFNPLRVPMGWLDGVKGKLRKDVPLIQVDTHNVVPCWVASDKQEYSARTIRNKINSKLDEFLTEFPPVIKHPYSSKFEAEPIDWHEAIETREADKSVGPVDWAKPGYDEAVKMMKSFLDKRLNIYASKRNDPTQDALSNLSPWFHFGQISVQRVALCVQEYKSKFTESVNAFLEEAIVRRELADNFCFYCEHYDSVKGASAWAQKTLDDHRKDKRTHIYTLEKLSKGETHDDLWNSAQLQLVKEGKMHGFLRMYWCKKILEWTPTPEDALKYGIYLNDHYSIDGRDPSGFVGCMWSICGIHDQGWAERAVFGKIRYMNYDGCKRKFDIKAFIARYGGKVHKYIPKK</sequence>
<comment type="catalytic activity">
    <reaction evidence="12">
        <text>cyclobutadipyrimidine (in DNA) = 2 pyrimidine residues (in DNA).</text>
        <dbReference type="EC" id="4.1.99.3"/>
    </reaction>
</comment>
<dbReference type="Gene3D" id="3.40.50.620">
    <property type="entry name" value="HUPs"/>
    <property type="match status" value="1"/>
</dbReference>
<keyword evidence="16" id="KW-1185">Reference proteome</keyword>
<evidence type="ECO:0000256" key="10">
    <source>
        <dbReference type="ARBA" id="ARBA00023239"/>
    </source>
</evidence>
<dbReference type="Gene3D" id="1.10.579.10">
    <property type="entry name" value="DNA Cyclobutane Dipyrimidine Photolyase, subunit A, domain 3"/>
    <property type="match status" value="1"/>
</dbReference>
<keyword evidence="10" id="KW-0456">Lyase</keyword>
<comment type="cofactor">
    <cofactor evidence="1">
        <name>FAD</name>
        <dbReference type="ChEBI" id="CHEBI:57692"/>
    </cofactor>
</comment>
<evidence type="ECO:0000256" key="3">
    <source>
        <dbReference type="ARBA" id="ARBA00013149"/>
    </source>
</evidence>
<evidence type="ECO:0000256" key="13">
    <source>
        <dbReference type="ARBA" id="ARBA00059220"/>
    </source>
</evidence>
<dbReference type="OrthoDB" id="496749at2759"/>
<dbReference type="GO" id="GO:0009650">
    <property type="term" value="P:UV protection"/>
    <property type="evidence" value="ECO:0007669"/>
    <property type="project" value="UniProtKB-ARBA"/>
</dbReference>
<dbReference type="EC" id="4.1.99.3" evidence="3"/>
<keyword evidence="5" id="KW-0285">Flavoprotein</keyword>
<dbReference type="Proteomes" id="UP000504629">
    <property type="component" value="Unplaced"/>
</dbReference>
<dbReference type="RefSeq" id="XP_028029913.1">
    <property type="nucleotide sequence ID" value="XM_028174112.1"/>
</dbReference>
<dbReference type="PROSITE" id="PS51645">
    <property type="entry name" value="PHR_CRY_ALPHA_BETA"/>
    <property type="match status" value="1"/>
</dbReference>
<evidence type="ECO:0000256" key="14">
    <source>
        <dbReference type="ARBA" id="ARBA00083107"/>
    </source>
</evidence>
<keyword evidence="8" id="KW-0238">DNA-binding</keyword>